<evidence type="ECO:0000256" key="3">
    <source>
        <dbReference type="ARBA" id="ARBA00022448"/>
    </source>
</evidence>
<dbReference type="OrthoDB" id="2078716at2"/>
<dbReference type="Proteomes" id="UP000323664">
    <property type="component" value="Unassembled WGS sequence"/>
</dbReference>
<comment type="caution">
    <text evidence="9">The sequence shown here is derived from an EMBL/GenBank/DDBJ whole genome shotgun (WGS) entry which is preliminary data.</text>
</comment>
<feature type="transmembrane region" description="Helical" evidence="8">
    <location>
        <begin position="80"/>
        <end position="101"/>
    </location>
</feature>
<feature type="transmembrane region" description="Helical" evidence="8">
    <location>
        <begin position="147"/>
        <end position="165"/>
    </location>
</feature>
<dbReference type="GO" id="GO:0016020">
    <property type="term" value="C:membrane"/>
    <property type="evidence" value="ECO:0007669"/>
    <property type="project" value="UniProtKB-SubCell"/>
</dbReference>
<evidence type="ECO:0000256" key="2">
    <source>
        <dbReference type="ARBA" id="ARBA00007998"/>
    </source>
</evidence>
<gene>
    <name evidence="9" type="ORF">EC604_25590</name>
</gene>
<dbReference type="NCBIfam" id="TIGR00912">
    <property type="entry name" value="2A0309"/>
    <property type="match status" value="1"/>
</dbReference>
<keyword evidence="5 8" id="KW-0812">Transmembrane</keyword>
<accession>A0A5M9WZV3</accession>
<dbReference type="InterPro" id="IPR004761">
    <property type="entry name" value="Spore_GerAB"/>
</dbReference>
<feature type="transmembrane region" description="Helical" evidence="8">
    <location>
        <begin position="342"/>
        <end position="358"/>
    </location>
</feature>
<evidence type="ECO:0000256" key="8">
    <source>
        <dbReference type="SAM" id="Phobius"/>
    </source>
</evidence>
<dbReference type="Pfam" id="PF03845">
    <property type="entry name" value="Spore_permease"/>
    <property type="match status" value="1"/>
</dbReference>
<keyword evidence="6 8" id="KW-1133">Transmembrane helix</keyword>
<dbReference type="GO" id="GO:0009847">
    <property type="term" value="P:spore germination"/>
    <property type="evidence" value="ECO:0007669"/>
    <property type="project" value="InterPro"/>
</dbReference>
<dbReference type="PANTHER" id="PTHR34975">
    <property type="entry name" value="SPORE GERMINATION PROTEIN A2"/>
    <property type="match status" value="1"/>
</dbReference>
<feature type="transmembrane region" description="Helical" evidence="8">
    <location>
        <begin position="113"/>
        <end position="135"/>
    </location>
</feature>
<comment type="subcellular location">
    <subcellularLocation>
        <location evidence="1">Membrane</location>
        <topology evidence="1">Multi-pass membrane protein</topology>
    </subcellularLocation>
</comment>
<evidence type="ECO:0000313" key="9">
    <source>
        <dbReference type="EMBL" id="KAA8787210.1"/>
    </source>
</evidence>
<evidence type="ECO:0000256" key="4">
    <source>
        <dbReference type="ARBA" id="ARBA00022544"/>
    </source>
</evidence>
<evidence type="ECO:0000256" key="5">
    <source>
        <dbReference type="ARBA" id="ARBA00022692"/>
    </source>
</evidence>
<protein>
    <submittedName>
        <fullName evidence="9">GerAB/ArcD/ProY family transporter</fullName>
    </submittedName>
</protein>
<evidence type="ECO:0000313" key="10">
    <source>
        <dbReference type="Proteomes" id="UP000323664"/>
    </source>
</evidence>
<sequence length="371" mass="41966">MLEQGRLGIRQLCILTILIIAGDMMMIYPSVIATYSGQNAWLYALIGVPLGMGLMYLFVKLADTYPNENLIGVFRKILGFWPGTVLSLFYLMYFIFSSAAQSRVVGDFMTSQIFLYTPIRAVLFIFVIPIGWALYNGLETIGRSSEILVPIITTFMFILVVFLLPEVQLNQLVPFTDTTFSQFTHGIVIGFIYPVGEALPILMILPYASQQAHRTRDLMISAGFGNLLMAILVTISMLVMGLFLTQHTIFGSFVLSQKINIANFFQRIEVLMASSWLISTYFKATVYLYAFVLGVAELFRFKTYQFLILPCVLIVYALSNILTPNMPFFNTTVIPYWLEWDFTVSLVLPVLLLIIHLIKSRLTTIKGKTNS</sequence>
<name>A0A5M9WZV3_PAEAM</name>
<evidence type="ECO:0000256" key="1">
    <source>
        <dbReference type="ARBA" id="ARBA00004141"/>
    </source>
</evidence>
<feature type="transmembrane region" description="Helical" evidence="8">
    <location>
        <begin position="227"/>
        <end position="250"/>
    </location>
</feature>
<dbReference type="AlphaFoldDB" id="A0A5M9WZV3"/>
<keyword evidence="7 8" id="KW-0472">Membrane</keyword>
<evidence type="ECO:0000256" key="7">
    <source>
        <dbReference type="ARBA" id="ARBA00023136"/>
    </source>
</evidence>
<dbReference type="EMBL" id="RIAS01000019">
    <property type="protein sequence ID" value="KAA8787210.1"/>
    <property type="molecule type" value="Genomic_DNA"/>
</dbReference>
<feature type="transmembrane region" description="Helical" evidence="8">
    <location>
        <begin position="41"/>
        <end position="59"/>
    </location>
</feature>
<comment type="similarity">
    <text evidence="2">Belongs to the amino acid-polyamine-organocation (APC) superfamily. Spore germination protein (SGP) (TC 2.A.3.9) family.</text>
</comment>
<dbReference type="RefSeq" id="WP_123066886.1">
    <property type="nucleotide sequence ID" value="NZ_RIAS01000019.1"/>
</dbReference>
<feature type="transmembrane region" description="Helical" evidence="8">
    <location>
        <begin position="270"/>
        <end position="292"/>
    </location>
</feature>
<feature type="transmembrane region" description="Helical" evidence="8">
    <location>
        <begin position="185"/>
        <end position="207"/>
    </location>
</feature>
<reference evidence="9 10" key="1">
    <citation type="journal article" date="2019" name="J. Ind. Microbiol. Biotechnol.">
        <title>Paenibacillus amylolyticus 27C64 has a diverse set of carbohydrate-active enzymes and complete pectin deconstruction system.</title>
        <authorList>
            <person name="Keggi C."/>
            <person name="Doran-Peterson J."/>
        </authorList>
    </citation>
    <scope>NUCLEOTIDE SEQUENCE [LARGE SCALE GENOMIC DNA]</scope>
    <source>
        <strain evidence="9 10">27C64</strain>
    </source>
</reference>
<organism evidence="9 10">
    <name type="scientific">Paenibacillus amylolyticus</name>
    <dbReference type="NCBI Taxonomy" id="1451"/>
    <lineage>
        <taxon>Bacteria</taxon>
        <taxon>Bacillati</taxon>
        <taxon>Bacillota</taxon>
        <taxon>Bacilli</taxon>
        <taxon>Bacillales</taxon>
        <taxon>Paenibacillaceae</taxon>
        <taxon>Paenibacillus</taxon>
    </lineage>
</organism>
<keyword evidence="3" id="KW-0813">Transport</keyword>
<feature type="transmembrane region" description="Helical" evidence="8">
    <location>
        <begin position="12"/>
        <end position="35"/>
    </location>
</feature>
<proteinExistence type="inferred from homology"/>
<evidence type="ECO:0000256" key="6">
    <source>
        <dbReference type="ARBA" id="ARBA00022989"/>
    </source>
</evidence>
<keyword evidence="4" id="KW-0309">Germination</keyword>
<dbReference type="PANTHER" id="PTHR34975:SF2">
    <property type="entry name" value="SPORE GERMINATION PROTEIN A2"/>
    <property type="match status" value="1"/>
</dbReference>
<feature type="transmembrane region" description="Helical" evidence="8">
    <location>
        <begin position="304"/>
        <end position="322"/>
    </location>
</feature>